<dbReference type="SUPFAM" id="SSF51182">
    <property type="entry name" value="RmlC-like cupins"/>
    <property type="match status" value="2"/>
</dbReference>
<dbReference type="PRINTS" id="PR00313">
    <property type="entry name" value="CABNDNGRPT"/>
</dbReference>
<dbReference type="SUPFAM" id="SSF51120">
    <property type="entry name" value="beta-Roll"/>
    <property type="match status" value="1"/>
</dbReference>
<comment type="subcellular location">
    <subcellularLocation>
        <location evidence="1">Secreted</location>
    </subcellularLocation>
</comment>
<evidence type="ECO:0000256" key="2">
    <source>
        <dbReference type="ARBA" id="ARBA00022525"/>
    </source>
</evidence>
<keyword evidence="2" id="KW-0964">Secreted</keyword>
<evidence type="ECO:0000313" key="5">
    <source>
        <dbReference type="Proteomes" id="UP001576784"/>
    </source>
</evidence>
<dbReference type="InterPro" id="IPR011049">
    <property type="entry name" value="Serralysin-like_metalloprot_C"/>
</dbReference>
<name>A0ABV4XWH9_9CYAN</name>
<sequence length="561" mass="59959">MTHPVSVLPPFNPNNPVKEPPRLTNPETDHSDSDHSHSPEPADFIIARQDDPNRPAVYTSGDLYTFLATSQETDFAYNAFDFFAPVGGGPLPHIHAYEHEAFYVVSGAINFLGGDELGVPNSPKQFVLNDAPEGTFVFGPRLRPHGWGNQNSTASNSGPNQGARVLSVTTPGGLDLFFQYAGQPVVDRNQPIPPRLPGIDPKQLEFGLLTGGGVAFPGYVPATDLDYVVVLPEDASAELTARVQNTLAGVDNVQLWSFDQRPKFTGAFGLEYTSLANFQETGGELSYSQFSLAPQTANLFPSSVTSDRYQAIFVKDGVLSINIDGETQVAEENTFVGIAPGQSYSIGNFGDEIVKALAIDIPPFSQTIIGTPGDDNLSFNGGDSVFGGNGNDVIVSRRVLGGNFVNGNRGNDAIVGYQNDTLMGGKDDDIIMTDSGRGNNYLLGQMGNDILIAGSGDFLNGGEGADEFRIANGTRPTVSNTIEDFQVGEDKIGVKGITGVTSINNLKILSTPDLRSAAIYTADQEFFRFENGQLVVLNPQPLAIVQGVLFTSLTANDFVFS</sequence>
<dbReference type="InterPro" id="IPR050557">
    <property type="entry name" value="RTX_toxin/Mannuronan_C5-epim"/>
</dbReference>
<dbReference type="PANTHER" id="PTHR38340">
    <property type="entry name" value="S-LAYER PROTEIN"/>
    <property type="match status" value="1"/>
</dbReference>
<feature type="compositionally biased region" description="Basic and acidic residues" evidence="3">
    <location>
        <begin position="27"/>
        <end position="40"/>
    </location>
</feature>
<dbReference type="InterPro" id="IPR014710">
    <property type="entry name" value="RmlC-like_jellyroll"/>
</dbReference>
<reference evidence="4 5" key="1">
    <citation type="submission" date="2024-09" db="EMBL/GenBank/DDBJ databases">
        <title>Floridaenema gen nov. (Aerosakkonemataceae, Aerosakkonematales ord. nov., Cyanobacteria) from benthic tropical and subtropical fresh waters, with the description of four new species.</title>
        <authorList>
            <person name="Moretto J.A."/>
            <person name="Berthold D.E."/>
            <person name="Lefler F.W."/>
            <person name="Huang I.-S."/>
            <person name="Laughinghouse H. IV."/>
        </authorList>
    </citation>
    <scope>NUCLEOTIDE SEQUENCE [LARGE SCALE GENOMIC DNA]</scope>
    <source>
        <strain evidence="4 5">BLCC-F50</strain>
    </source>
</reference>
<dbReference type="PANTHER" id="PTHR38340:SF1">
    <property type="entry name" value="S-LAYER PROTEIN"/>
    <property type="match status" value="1"/>
</dbReference>
<evidence type="ECO:0000313" key="4">
    <source>
        <dbReference type="EMBL" id="MFB2896026.1"/>
    </source>
</evidence>
<evidence type="ECO:0000256" key="3">
    <source>
        <dbReference type="SAM" id="MobiDB-lite"/>
    </source>
</evidence>
<dbReference type="Proteomes" id="UP001576784">
    <property type="component" value="Unassembled WGS sequence"/>
</dbReference>
<dbReference type="EMBL" id="JBHFNR010000182">
    <property type="protein sequence ID" value="MFB2896026.1"/>
    <property type="molecule type" value="Genomic_DNA"/>
</dbReference>
<proteinExistence type="predicted"/>
<accession>A0ABV4XWH9</accession>
<dbReference type="InterPro" id="IPR001343">
    <property type="entry name" value="Hemolysn_Ca-bd"/>
</dbReference>
<evidence type="ECO:0000256" key="1">
    <source>
        <dbReference type="ARBA" id="ARBA00004613"/>
    </source>
</evidence>
<dbReference type="Gene3D" id="2.150.10.10">
    <property type="entry name" value="Serralysin-like metalloprotease, C-terminal"/>
    <property type="match status" value="1"/>
</dbReference>
<organism evidence="4 5">
    <name type="scientific">Floridaenema flaviceps BLCC-F50</name>
    <dbReference type="NCBI Taxonomy" id="3153642"/>
    <lineage>
        <taxon>Bacteria</taxon>
        <taxon>Bacillati</taxon>
        <taxon>Cyanobacteriota</taxon>
        <taxon>Cyanophyceae</taxon>
        <taxon>Oscillatoriophycideae</taxon>
        <taxon>Aerosakkonematales</taxon>
        <taxon>Aerosakkonemataceae</taxon>
        <taxon>Floridanema</taxon>
        <taxon>Floridanema flaviceps</taxon>
    </lineage>
</organism>
<dbReference type="Gene3D" id="2.60.120.10">
    <property type="entry name" value="Jelly Rolls"/>
    <property type="match status" value="2"/>
</dbReference>
<keyword evidence="5" id="KW-1185">Reference proteome</keyword>
<feature type="region of interest" description="Disordered" evidence="3">
    <location>
        <begin position="1"/>
        <end position="41"/>
    </location>
</feature>
<dbReference type="Pfam" id="PF00353">
    <property type="entry name" value="HemolysinCabind"/>
    <property type="match status" value="2"/>
</dbReference>
<comment type="caution">
    <text evidence="4">The sequence shown here is derived from an EMBL/GenBank/DDBJ whole genome shotgun (WGS) entry which is preliminary data.</text>
</comment>
<dbReference type="RefSeq" id="WP_413265656.1">
    <property type="nucleotide sequence ID" value="NZ_JBHFNR010000182.1"/>
</dbReference>
<gene>
    <name evidence="4" type="ORF">ACE1CI_24205</name>
</gene>
<dbReference type="InterPro" id="IPR011051">
    <property type="entry name" value="RmlC_Cupin_sf"/>
</dbReference>
<protein>
    <submittedName>
        <fullName evidence="4">Uncharacterized protein</fullName>
    </submittedName>
</protein>